<sequence length="141" mass="16134">MRACSLFVLPRFVVRSHSLLFFPVPHRGIAMDWWCTKVRFQAALYKKNERGRWSDNDVTLALKERVSVSSGFSHFGKGFTGQRATGFWQSDLLHSSTSLVCVCVYVCLPRKLGFWKKKTAPLPSLFESTFCRACCIMCVKK</sequence>
<reference evidence="1" key="1">
    <citation type="submission" date="2014-03" db="EMBL/GenBank/DDBJ databases">
        <title>The sialotranscriptome of Amblyomma triste, Amblyomma parvum and Amblyomma cajennense ticks, uncovered by 454-based RNA-seq.</title>
        <authorList>
            <person name="Garcia G.R."/>
            <person name="Gardinassi L.G."/>
            <person name="Ribeiro J.M."/>
            <person name="Anatriello E."/>
            <person name="Ferreira B.R."/>
            <person name="Moreira H.N."/>
            <person name="Mafra C."/>
            <person name="Olegario M.M."/>
            <person name="Szabo P.J."/>
            <person name="Miranda-Santos I.K."/>
            <person name="Maruyama S.R."/>
        </authorList>
    </citation>
    <scope>NUCLEOTIDE SEQUENCE</scope>
    <source>
        <strain evidence="1">Uberlandia</strain>
        <tissue evidence="1">Salivary glands</tissue>
    </source>
</reference>
<dbReference type="AlphaFoldDB" id="A0A023FCN1"/>
<accession>A0A023FCN1</accession>
<evidence type="ECO:0000313" key="1">
    <source>
        <dbReference type="EMBL" id="JAC19065.1"/>
    </source>
</evidence>
<organism evidence="1">
    <name type="scientific">Amblyomma cajennense</name>
    <name type="common">Cayenne tick</name>
    <name type="synonym">Acarus cajennensis</name>
    <dbReference type="NCBI Taxonomy" id="34607"/>
    <lineage>
        <taxon>Eukaryota</taxon>
        <taxon>Metazoa</taxon>
        <taxon>Ecdysozoa</taxon>
        <taxon>Arthropoda</taxon>
        <taxon>Chelicerata</taxon>
        <taxon>Arachnida</taxon>
        <taxon>Acari</taxon>
        <taxon>Parasitiformes</taxon>
        <taxon>Ixodida</taxon>
        <taxon>Ixodoidea</taxon>
        <taxon>Ixodidae</taxon>
        <taxon>Amblyomminae</taxon>
        <taxon>Amblyomma</taxon>
    </lineage>
</organism>
<protein>
    <submittedName>
        <fullName evidence="1">Putative secreted protein</fullName>
    </submittedName>
</protein>
<dbReference type="EMBL" id="GBBK01005417">
    <property type="protein sequence ID" value="JAC19065.1"/>
    <property type="molecule type" value="mRNA"/>
</dbReference>
<name>A0A023FCN1_AMBCJ</name>
<proteinExistence type="evidence at transcript level"/>